<dbReference type="RefSeq" id="WP_350395906.1">
    <property type="nucleotide sequence ID" value="NZ_JBELQE010000085.1"/>
</dbReference>
<evidence type="ECO:0000313" key="2">
    <source>
        <dbReference type="Proteomes" id="UP001480955"/>
    </source>
</evidence>
<reference evidence="1 2" key="1">
    <citation type="submission" date="2024-06" db="EMBL/GenBank/DDBJ databases">
        <authorList>
            <person name="Campbell A.G."/>
        </authorList>
    </citation>
    <scope>NUCLEOTIDE SEQUENCE [LARGE SCALE GENOMIC DNA]</scope>
    <source>
        <strain evidence="1 2">EM12</strain>
    </source>
</reference>
<accession>A0ABV1QQ72</accession>
<protein>
    <submittedName>
        <fullName evidence="1">Uncharacterized protein</fullName>
    </submittedName>
</protein>
<comment type="caution">
    <text evidence="1">The sequence shown here is derived from an EMBL/GenBank/DDBJ whole genome shotgun (WGS) entry which is preliminary data.</text>
</comment>
<evidence type="ECO:0000313" key="1">
    <source>
        <dbReference type="EMBL" id="MER2251528.1"/>
    </source>
</evidence>
<gene>
    <name evidence="1" type="ORF">ABS772_16555</name>
</gene>
<dbReference type="Proteomes" id="UP001480955">
    <property type="component" value="Unassembled WGS sequence"/>
</dbReference>
<name>A0ABV1QQ72_9HYPH</name>
<sequence length="181" mass="19685">MLDPAIIESLHIPFPPERPALVEEQVLRSAAAEQALRIGRRLADGFDAAANSWIATMERARRSVEGATIESRSAEDLRLLSATIDDFETVAEMRAKQGARLQKRIAREVKTAFRTDPSLAAAHRAFGGRIVATEKRIVDALLDYALFLRAVRADIDPAARGGRTFETTDDLAGYLAGLGAA</sequence>
<proteinExistence type="predicted"/>
<keyword evidence="2" id="KW-1185">Reference proteome</keyword>
<organism evidence="1 2">
    <name type="scientific">Methylorubrum podarium</name>
    <dbReference type="NCBI Taxonomy" id="200476"/>
    <lineage>
        <taxon>Bacteria</taxon>
        <taxon>Pseudomonadati</taxon>
        <taxon>Pseudomonadota</taxon>
        <taxon>Alphaproteobacteria</taxon>
        <taxon>Hyphomicrobiales</taxon>
        <taxon>Methylobacteriaceae</taxon>
        <taxon>Methylorubrum</taxon>
    </lineage>
</organism>
<dbReference type="EMBL" id="JBELQE010000085">
    <property type="protein sequence ID" value="MER2251528.1"/>
    <property type="molecule type" value="Genomic_DNA"/>
</dbReference>